<dbReference type="AlphaFoldDB" id="A0A4U2ZY98"/>
<feature type="non-terminal residue" evidence="2">
    <location>
        <position position="85"/>
    </location>
</feature>
<evidence type="ECO:0000313" key="3">
    <source>
        <dbReference type="Proteomes" id="UP000305524"/>
    </source>
</evidence>
<name>A0A4U2ZY98_BACMY</name>
<protein>
    <recommendedName>
        <fullName evidence="4">Lipoprotein</fullName>
    </recommendedName>
</protein>
<evidence type="ECO:0000313" key="2">
    <source>
        <dbReference type="EMBL" id="TKI80067.1"/>
    </source>
</evidence>
<feature type="region of interest" description="Disordered" evidence="1">
    <location>
        <begin position="1"/>
        <end position="50"/>
    </location>
</feature>
<organism evidence="2 3">
    <name type="scientific">Bacillus mycoides</name>
    <dbReference type="NCBI Taxonomy" id="1405"/>
    <lineage>
        <taxon>Bacteria</taxon>
        <taxon>Bacillati</taxon>
        <taxon>Bacillota</taxon>
        <taxon>Bacilli</taxon>
        <taxon>Bacillales</taxon>
        <taxon>Bacillaceae</taxon>
        <taxon>Bacillus</taxon>
        <taxon>Bacillus cereus group</taxon>
    </lineage>
</organism>
<comment type="caution">
    <text evidence="2">The sequence shown here is derived from an EMBL/GenBank/DDBJ whole genome shotgun (WGS) entry which is preliminary data.</text>
</comment>
<gene>
    <name evidence="2" type="ORF">FC701_29575</name>
</gene>
<dbReference type="Proteomes" id="UP000305524">
    <property type="component" value="Unassembled WGS sequence"/>
</dbReference>
<sequence>MGCSNTSSSKPTETKEQKEHTTIQLKEKDIQEIRLDSTKKDSHSKSMTDNEELIKTIKTAIETGTPEEITLDKKTKDKVHANMTV</sequence>
<dbReference type="EMBL" id="SZOD01000983">
    <property type="protein sequence ID" value="TKI80067.1"/>
    <property type="molecule type" value="Genomic_DNA"/>
</dbReference>
<reference evidence="2 3" key="1">
    <citation type="journal article" date="2019" name="Environ. Microbiol.">
        <title>An active ?-lactamase is a part of an orchestrated cell wall stress resistance network of Bacillus subtilis and related rhizosphere species.</title>
        <authorList>
            <person name="Bucher T."/>
            <person name="Keren-Paz A."/>
            <person name="Hausser J."/>
            <person name="Olender T."/>
            <person name="Cytryn E."/>
            <person name="Kolodkin-Gal I."/>
        </authorList>
    </citation>
    <scope>NUCLEOTIDE SEQUENCE [LARGE SCALE GENOMIC DNA]</scope>
    <source>
        <strain evidence="2 3">I186</strain>
    </source>
</reference>
<evidence type="ECO:0008006" key="4">
    <source>
        <dbReference type="Google" id="ProtNLM"/>
    </source>
</evidence>
<proteinExistence type="predicted"/>
<accession>A0A4U2ZY98</accession>
<feature type="compositionally biased region" description="Polar residues" evidence="1">
    <location>
        <begin position="1"/>
        <end position="11"/>
    </location>
</feature>
<evidence type="ECO:0000256" key="1">
    <source>
        <dbReference type="SAM" id="MobiDB-lite"/>
    </source>
</evidence>
<feature type="compositionally biased region" description="Basic and acidic residues" evidence="1">
    <location>
        <begin position="12"/>
        <end position="50"/>
    </location>
</feature>